<dbReference type="Gene3D" id="3.30.1310.10">
    <property type="entry name" value="Nucleoid-associated protein YbaB-like domain"/>
    <property type="match status" value="1"/>
</dbReference>
<dbReference type="AlphaFoldDB" id="A0AAC9PSV1"/>
<protein>
    <recommendedName>
        <fullName evidence="4">YbaB/EbfC DNA-binding family protein</fullName>
    </recommendedName>
</protein>
<evidence type="ECO:0000313" key="3">
    <source>
        <dbReference type="Proteomes" id="UP000185511"/>
    </source>
</evidence>
<keyword evidence="3" id="KW-1185">Reference proteome</keyword>
<organism evidence="2 3">
    <name type="scientific">Actinoalloteichus fjordicus</name>
    <dbReference type="NCBI Taxonomy" id="1612552"/>
    <lineage>
        <taxon>Bacteria</taxon>
        <taxon>Bacillati</taxon>
        <taxon>Actinomycetota</taxon>
        <taxon>Actinomycetes</taxon>
        <taxon>Pseudonocardiales</taxon>
        <taxon>Pseudonocardiaceae</taxon>
        <taxon>Actinoalloteichus</taxon>
    </lineage>
</organism>
<reference evidence="3" key="1">
    <citation type="submission" date="2016-06" db="EMBL/GenBank/DDBJ databases">
        <title>Complete genome sequence of Actinoalloteichus fjordicus DSM 46855 (=ADI127-17), type strain of the new species Actinoalloteichus fjordicus.</title>
        <authorList>
            <person name="Ruckert C."/>
            <person name="Nouioui I."/>
            <person name="Willmese J."/>
            <person name="van Wezel G."/>
            <person name="Klenk H.-P."/>
            <person name="Kalinowski J."/>
            <person name="Zotchev S.B."/>
        </authorList>
    </citation>
    <scope>NUCLEOTIDE SEQUENCE [LARGE SCALE GENOMIC DNA]</scope>
    <source>
        <strain evidence="3">ADI127-7</strain>
    </source>
</reference>
<accession>A0AAC9PSV1</accession>
<evidence type="ECO:0000313" key="2">
    <source>
        <dbReference type="EMBL" id="APU15382.1"/>
    </source>
</evidence>
<gene>
    <name evidence="2" type="ORF">UA74_16760</name>
</gene>
<feature type="compositionally biased region" description="Basic and acidic residues" evidence="1">
    <location>
        <begin position="118"/>
        <end position="128"/>
    </location>
</feature>
<evidence type="ECO:0000256" key="1">
    <source>
        <dbReference type="SAM" id="MobiDB-lite"/>
    </source>
</evidence>
<dbReference type="Proteomes" id="UP000185511">
    <property type="component" value="Chromosome"/>
</dbReference>
<dbReference type="KEGG" id="acad:UA74_16760"/>
<dbReference type="GO" id="GO:0003677">
    <property type="term" value="F:DNA binding"/>
    <property type="evidence" value="ECO:0007669"/>
    <property type="project" value="InterPro"/>
</dbReference>
<dbReference type="EMBL" id="CP016076">
    <property type="protein sequence ID" value="APU15382.1"/>
    <property type="molecule type" value="Genomic_DNA"/>
</dbReference>
<dbReference type="SUPFAM" id="SSF82607">
    <property type="entry name" value="YbaB-like"/>
    <property type="match status" value="1"/>
</dbReference>
<name>A0AAC9PSV1_9PSEU</name>
<evidence type="ECO:0008006" key="4">
    <source>
        <dbReference type="Google" id="ProtNLM"/>
    </source>
</evidence>
<dbReference type="InterPro" id="IPR036894">
    <property type="entry name" value="YbaB-like_sf"/>
</dbReference>
<proteinExistence type="predicted"/>
<sequence>MDESILDPGGARARLAAWKGRIDKLAADTQAMSDRFQAVRITANDSTGLTEVTIDSTGALVDLKLTDRIQRVAPAVVAQTIMATLGEARTRLAERSQEIIAETVGTESATARAVSDSVGRHLRGDPPPKRPSAPDEDDGDYDTRSYLGGR</sequence>
<dbReference type="Pfam" id="PF02575">
    <property type="entry name" value="YbaB_DNA_bd"/>
    <property type="match status" value="1"/>
</dbReference>
<dbReference type="InterPro" id="IPR004401">
    <property type="entry name" value="YbaB/EbfC"/>
</dbReference>
<dbReference type="RefSeq" id="WP_075741119.1">
    <property type="nucleotide sequence ID" value="NZ_CP016076.1"/>
</dbReference>
<feature type="region of interest" description="Disordered" evidence="1">
    <location>
        <begin position="104"/>
        <end position="150"/>
    </location>
</feature>